<gene>
    <name evidence="2" type="ORF">SAMN02927928_2198</name>
</gene>
<proteinExistence type="predicted"/>
<evidence type="ECO:0000313" key="3">
    <source>
        <dbReference type="Proteomes" id="UP000199150"/>
    </source>
</evidence>
<dbReference type="InterPro" id="IPR004360">
    <property type="entry name" value="Glyas_Fos-R_dOase_dom"/>
</dbReference>
<dbReference type="OrthoDB" id="9792323at2"/>
<dbReference type="Gene3D" id="3.10.180.10">
    <property type="entry name" value="2,3-Dihydroxybiphenyl 1,2-Dioxygenase, domain 1"/>
    <property type="match status" value="1"/>
</dbReference>
<name>A0A1G4RX90_9CAUL</name>
<dbReference type="InterPro" id="IPR052164">
    <property type="entry name" value="Anthracycline_SecMetBiosynth"/>
</dbReference>
<reference evidence="3" key="1">
    <citation type="submission" date="2016-10" db="EMBL/GenBank/DDBJ databases">
        <authorList>
            <person name="Varghese N."/>
            <person name="Submissions S."/>
        </authorList>
    </citation>
    <scope>NUCLEOTIDE SEQUENCE [LARGE SCALE GENOMIC DNA]</scope>
    <source>
        <strain evidence="3">CGMCC 1.3431</strain>
    </source>
</reference>
<dbReference type="Pfam" id="PF00903">
    <property type="entry name" value="Glyoxalase"/>
    <property type="match status" value="1"/>
</dbReference>
<dbReference type="STRING" id="260084.SAMN02927928_2198"/>
<dbReference type="InterPro" id="IPR029068">
    <property type="entry name" value="Glyas_Bleomycin-R_OHBP_Dase"/>
</dbReference>
<dbReference type="PROSITE" id="PS51819">
    <property type="entry name" value="VOC"/>
    <property type="match status" value="1"/>
</dbReference>
<dbReference type="InterPro" id="IPR037523">
    <property type="entry name" value="VOC_core"/>
</dbReference>
<accession>A0A1G4RX90</accession>
<dbReference type="CDD" id="cd07247">
    <property type="entry name" value="SgaA_N_like"/>
    <property type="match status" value="1"/>
</dbReference>
<evidence type="ECO:0000313" key="2">
    <source>
        <dbReference type="EMBL" id="SCW61095.1"/>
    </source>
</evidence>
<dbReference type="Proteomes" id="UP000199150">
    <property type="component" value="Unassembled WGS sequence"/>
</dbReference>
<keyword evidence="3" id="KW-1185">Reference proteome</keyword>
<dbReference type="PANTHER" id="PTHR33993:SF1">
    <property type="entry name" value="GLYOXALASE FAMILY PROTEIN"/>
    <property type="match status" value="1"/>
</dbReference>
<dbReference type="RefSeq" id="WP_090647682.1">
    <property type="nucleotide sequence ID" value="NZ_CBCRYE010000001.1"/>
</dbReference>
<dbReference type="EMBL" id="FMTS01000003">
    <property type="protein sequence ID" value="SCW61095.1"/>
    <property type="molecule type" value="Genomic_DNA"/>
</dbReference>
<dbReference type="PANTHER" id="PTHR33993">
    <property type="entry name" value="GLYOXALASE-RELATED"/>
    <property type="match status" value="1"/>
</dbReference>
<evidence type="ECO:0000259" key="1">
    <source>
        <dbReference type="PROSITE" id="PS51819"/>
    </source>
</evidence>
<sequence length="118" mass="12859">MPEHHKIDYIEFPGSDLGAVKDFYSKAFGWNFIDYGPTYAALANAGLDGGFQADPAETSAKPLVILYSEDLEASLAAVKAQGAVIVKSIFDFPGGRRFHFTDPSGNELAVWSDKQRSK</sequence>
<feature type="domain" description="VOC" evidence="1">
    <location>
        <begin position="6"/>
        <end position="113"/>
    </location>
</feature>
<dbReference type="SUPFAM" id="SSF54593">
    <property type="entry name" value="Glyoxalase/Bleomycin resistance protein/Dihydroxybiphenyl dioxygenase"/>
    <property type="match status" value="1"/>
</dbReference>
<organism evidence="2 3">
    <name type="scientific">Asticcacaulis taihuensis</name>
    <dbReference type="NCBI Taxonomy" id="260084"/>
    <lineage>
        <taxon>Bacteria</taxon>
        <taxon>Pseudomonadati</taxon>
        <taxon>Pseudomonadota</taxon>
        <taxon>Alphaproteobacteria</taxon>
        <taxon>Caulobacterales</taxon>
        <taxon>Caulobacteraceae</taxon>
        <taxon>Asticcacaulis</taxon>
    </lineage>
</organism>
<dbReference type="AlphaFoldDB" id="A0A1G4RX90"/>
<protein>
    <recommendedName>
        <fullName evidence="1">VOC domain-containing protein</fullName>
    </recommendedName>
</protein>